<dbReference type="EMBL" id="OW152840">
    <property type="protein sequence ID" value="CAH2061701.1"/>
    <property type="molecule type" value="Genomic_DNA"/>
</dbReference>
<sequence length="76" mass="8482">MDKRILIALVCLCLCAVATARVLPRYGGPEYWVTRFNNGGRFSFRGYGKCPIGYVRSPAFTCVKCELYKGITGSYC</sequence>
<feature type="signal peptide" evidence="1">
    <location>
        <begin position="1"/>
        <end position="20"/>
    </location>
</feature>
<feature type="chain" id="PRO_5045823227" description="Secreted protein" evidence="1">
    <location>
        <begin position="21"/>
        <end position="76"/>
    </location>
</feature>
<reference evidence="2" key="1">
    <citation type="submission" date="2022-03" db="EMBL/GenBank/DDBJ databases">
        <authorList>
            <person name="Martin H S."/>
        </authorList>
    </citation>
    <scope>NUCLEOTIDE SEQUENCE</scope>
</reference>
<dbReference type="Proteomes" id="UP000837857">
    <property type="component" value="Chromosome 28"/>
</dbReference>
<organism evidence="2 3">
    <name type="scientific">Iphiclides podalirius</name>
    <name type="common">scarce swallowtail</name>
    <dbReference type="NCBI Taxonomy" id="110791"/>
    <lineage>
        <taxon>Eukaryota</taxon>
        <taxon>Metazoa</taxon>
        <taxon>Ecdysozoa</taxon>
        <taxon>Arthropoda</taxon>
        <taxon>Hexapoda</taxon>
        <taxon>Insecta</taxon>
        <taxon>Pterygota</taxon>
        <taxon>Neoptera</taxon>
        <taxon>Endopterygota</taxon>
        <taxon>Lepidoptera</taxon>
        <taxon>Glossata</taxon>
        <taxon>Ditrysia</taxon>
        <taxon>Papilionoidea</taxon>
        <taxon>Papilionidae</taxon>
        <taxon>Papilioninae</taxon>
        <taxon>Iphiclides</taxon>
    </lineage>
</organism>
<evidence type="ECO:0000256" key="1">
    <source>
        <dbReference type="SAM" id="SignalP"/>
    </source>
</evidence>
<accession>A0ABN8ITW5</accession>
<gene>
    <name evidence="2" type="ORF">IPOD504_LOCUS11383</name>
</gene>
<evidence type="ECO:0008006" key="4">
    <source>
        <dbReference type="Google" id="ProtNLM"/>
    </source>
</evidence>
<evidence type="ECO:0000313" key="3">
    <source>
        <dbReference type="Proteomes" id="UP000837857"/>
    </source>
</evidence>
<name>A0ABN8ITW5_9NEOP</name>
<feature type="non-terminal residue" evidence="2">
    <location>
        <position position="76"/>
    </location>
</feature>
<proteinExistence type="predicted"/>
<protein>
    <recommendedName>
        <fullName evidence="4">Secreted protein</fullName>
    </recommendedName>
</protein>
<keyword evidence="3" id="KW-1185">Reference proteome</keyword>
<evidence type="ECO:0000313" key="2">
    <source>
        <dbReference type="EMBL" id="CAH2061701.1"/>
    </source>
</evidence>
<keyword evidence="1" id="KW-0732">Signal</keyword>